<name>A0ABS1GFX4_9AQUI</name>
<dbReference type="PANTHER" id="PTHR42850:SF7">
    <property type="entry name" value="BIS(5'-NUCLEOSYL)-TETRAPHOSPHATASE PRPE [ASYMMETRICAL]"/>
    <property type="match status" value="1"/>
</dbReference>
<dbReference type="InterPro" id="IPR006186">
    <property type="entry name" value="Ser/Thr-sp_prot-phosphatase"/>
</dbReference>
<feature type="domain" description="Calcineurin-like phosphoesterase" evidence="1">
    <location>
        <begin position="13"/>
        <end position="199"/>
    </location>
</feature>
<reference evidence="2 3" key="1">
    <citation type="journal article" date="2021" name="Syst. Appl. Microbiol.">
        <title>Persephonella atlantica sp. nov.: How to adapt to physico-chemical gradients in high temperature hydrothermal habitats.</title>
        <authorList>
            <person name="Francois D.X."/>
            <person name="Godfroy A."/>
            <person name="Mathien C."/>
            <person name="Aube J."/>
            <person name="Cathalot C."/>
            <person name="Lesongeur F."/>
            <person name="L'Haridon S."/>
            <person name="Philippon X."/>
            <person name="Roussel E.G."/>
        </authorList>
    </citation>
    <scope>NUCLEOTIDE SEQUENCE [LARGE SCALE GENOMIC DNA]</scope>
    <source>
        <strain evidence="2 3">MO1340</strain>
    </source>
</reference>
<gene>
    <name evidence="2" type="ORF">GWK41_01190</name>
</gene>
<organism evidence="2 3">
    <name type="scientific">Persephonella atlantica</name>
    <dbReference type="NCBI Taxonomy" id="2699429"/>
    <lineage>
        <taxon>Bacteria</taxon>
        <taxon>Pseudomonadati</taxon>
        <taxon>Aquificota</taxon>
        <taxon>Aquificia</taxon>
        <taxon>Aquificales</taxon>
        <taxon>Hydrogenothermaceae</taxon>
        <taxon>Persephonella</taxon>
    </lineage>
</organism>
<dbReference type="RefSeq" id="WP_200673086.1">
    <property type="nucleotide sequence ID" value="NZ_JAACYA010000001.1"/>
</dbReference>
<dbReference type="Pfam" id="PF00149">
    <property type="entry name" value="Metallophos"/>
    <property type="match status" value="1"/>
</dbReference>
<dbReference type="InterPro" id="IPR050126">
    <property type="entry name" value="Ap4A_hydrolase"/>
</dbReference>
<dbReference type="Gene3D" id="3.60.21.10">
    <property type="match status" value="1"/>
</dbReference>
<evidence type="ECO:0000313" key="3">
    <source>
        <dbReference type="Proteomes" id="UP000772812"/>
    </source>
</evidence>
<protein>
    <submittedName>
        <fullName evidence="2">Metallophosphoesterase</fullName>
    </submittedName>
</protein>
<keyword evidence="3" id="KW-1185">Reference proteome</keyword>
<proteinExistence type="predicted"/>
<evidence type="ECO:0000259" key="1">
    <source>
        <dbReference type="Pfam" id="PF00149"/>
    </source>
</evidence>
<dbReference type="InterPro" id="IPR029052">
    <property type="entry name" value="Metallo-depent_PP-like"/>
</dbReference>
<dbReference type="Proteomes" id="UP000772812">
    <property type="component" value="Unassembled WGS sequence"/>
</dbReference>
<dbReference type="EMBL" id="JAACYA010000001">
    <property type="protein sequence ID" value="MBK3331677.1"/>
    <property type="molecule type" value="Genomic_DNA"/>
</dbReference>
<dbReference type="PRINTS" id="PR00114">
    <property type="entry name" value="STPHPHTASE"/>
</dbReference>
<sequence>MDNYLRLNINSQLVVIGDIHGCYYEFLDMIDQIHIRYGEDTLIVSVGDTVDRGDFNIEVVNLCFKLKEKGNFLEVQSNHNLKLYKWLKGKKVKISYGMQKTVSQILSLDEEERESFRRRYISYYESLPLYLIVNDSAVIAHAGIKDEMIGKTGEEVKDFVIYGQTTGRFTEKGFPERVDWTKDRIVTEESPKIIYGHVVYDEPYINNRCYGIDTGCVLGNRLTGYNPFTDEFIFVPARKKYFSFD</sequence>
<dbReference type="SUPFAM" id="SSF56300">
    <property type="entry name" value="Metallo-dependent phosphatases"/>
    <property type="match status" value="1"/>
</dbReference>
<dbReference type="PANTHER" id="PTHR42850">
    <property type="entry name" value="METALLOPHOSPHOESTERASE"/>
    <property type="match status" value="1"/>
</dbReference>
<accession>A0ABS1GFX4</accession>
<evidence type="ECO:0000313" key="2">
    <source>
        <dbReference type="EMBL" id="MBK3331677.1"/>
    </source>
</evidence>
<comment type="caution">
    <text evidence="2">The sequence shown here is derived from an EMBL/GenBank/DDBJ whole genome shotgun (WGS) entry which is preliminary data.</text>
</comment>
<dbReference type="InterPro" id="IPR004843">
    <property type="entry name" value="Calcineurin-like_PHP"/>
</dbReference>